<keyword evidence="5" id="KW-1185">Reference proteome</keyword>
<dbReference type="PANTHER" id="PTHR21660">
    <property type="entry name" value="THIOESTERASE SUPERFAMILY MEMBER-RELATED"/>
    <property type="match status" value="1"/>
</dbReference>
<dbReference type="InParanoid" id="A0A165VCX5"/>
<keyword evidence="2" id="KW-0378">Hydrolase</keyword>
<dbReference type="InterPro" id="IPR006683">
    <property type="entry name" value="Thioestr_dom"/>
</dbReference>
<evidence type="ECO:0000313" key="5">
    <source>
        <dbReference type="Proteomes" id="UP000076761"/>
    </source>
</evidence>
<gene>
    <name evidence="4" type="ORF">NEOLEDRAFT_1056669</name>
</gene>
<protein>
    <recommendedName>
        <fullName evidence="3">Thioesterase domain-containing protein</fullName>
    </recommendedName>
</protein>
<evidence type="ECO:0000259" key="3">
    <source>
        <dbReference type="Pfam" id="PF03061"/>
    </source>
</evidence>
<dbReference type="InterPro" id="IPR039298">
    <property type="entry name" value="ACOT13"/>
</dbReference>
<accession>A0A165VCX5</accession>
<dbReference type="GO" id="GO:0047617">
    <property type="term" value="F:fatty acyl-CoA hydrolase activity"/>
    <property type="evidence" value="ECO:0007669"/>
    <property type="project" value="InterPro"/>
</dbReference>
<evidence type="ECO:0000256" key="1">
    <source>
        <dbReference type="ARBA" id="ARBA00008324"/>
    </source>
</evidence>
<dbReference type="Pfam" id="PF03061">
    <property type="entry name" value="4HBT"/>
    <property type="match status" value="1"/>
</dbReference>
<dbReference type="OrthoDB" id="2831072at2759"/>
<organism evidence="4 5">
    <name type="scientific">Neolentinus lepideus HHB14362 ss-1</name>
    <dbReference type="NCBI Taxonomy" id="1314782"/>
    <lineage>
        <taxon>Eukaryota</taxon>
        <taxon>Fungi</taxon>
        <taxon>Dikarya</taxon>
        <taxon>Basidiomycota</taxon>
        <taxon>Agaricomycotina</taxon>
        <taxon>Agaricomycetes</taxon>
        <taxon>Gloeophyllales</taxon>
        <taxon>Gloeophyllaceae</taxon>
        <taxon>Neolentinus</taxon>
    </lineage>
</organism>
<dbReference type="STRING" id="1314782.A0A165VCX5"/>
<evidence type="ECO:0000256" key="2">
    <source>
        <dbReference type="ARBA" id="ARBA00022801"/>
    </source>
</evidence>
<feature type="domain" description="Thioesterase" evidence="3">
    <location>
        <begin position="82"/>
        <end position="161"/>
    </location>
</feature>
<dbReference type="SUPFAM" id="SSF54637">
    <property type="entry name" value="Thioesterase/thiol ester dehydrase-isomerase"/>
    <property type="match status" value="1"/>
</dbReference>
<dbReference type="PANTHER" id="PTHR21660:SF1">
    <property type="entry name" value="ACYL-COENZYME A THIOESTERASE 13"/>
    <property type="match status" value="1"/>
</dbReference>
<name>A0A165VCX5_9AGAM</name>
<dbReference type="Proteomes" id="UP000076761">
    <property type="component" value="Unassembled WGS sequence"/>
</dbReference>
<proteinExistence type="inferred from homology"/>
<dbReference type="CDD" id="cd03443">
    <property type="entry name" value="PaaI_thioesterase"/>
    <property type="match status" value="1"/>
</dbReference>
<comment type="similarity">
    <text evidence="1">Belongs to the thioesterase PaaI family.</text>
</comment>
<dbReference type="Gene3D" id="3.10.129.10">
    <property type="entry name" value="Hotdog Thioesterase"/>
    <property type="match status" value="1"/>
</dbReference>
<dbReference type="EMBL" id="KV425554">
    <property type="protein sequence ID" value="KZT29496.1"/>
    <property type="molecule type" value="Genomic_DNA"/>
</dbReference>
<sequence length="178" mass="18711">MPPPPSHIPGTASNEIKSAVARLLDFITTSASPEPGFAHSVGTRLRLAEVSVLPRRDDDGKTECRVVCEVTVGSDMLNGARTMHGGCAAYLIDDCSSLPLAAHALATRVGSGTSGVSQALNVVYHAPALLGDKLRIVSTTIAVGARVMSARCEIWNDTRRRLVASGIHIKMEPSAAKL</sequence>
<reference evidence="4 5" key="1">
    <citation type="journal article" date="2016" name="Mol. Biol. Evol.">
        <title>Comparative Genomics of Early-Diverging Mushroom-Forming Fungi Provides Insights into the Origins of Lignocellulose Decay Capabilities.</title>
        <authorList>
            <person name="Nagy L.G."/>
            <person name="Riley R."/>
            <person name="Tritt A."/>
            <person name="Adam C."/>
            <person name="Daum C."/>
            <person name="Floudas D."/>
            <person name="Sun H."/>
            <person name="Yadav J.S."/>
            <person name="Pangilinan J."/>
            <person name="Larsson K.H."/>
            <person name="Matsuura K."/>
            <person name="Barry K."/>
            <person name="Labutti K."/>
            <person name="Kuo R."/>
            <person name="Ohm R.A."/>
            <person name="Bhattacharya S.S."/>
            <person name="Shirouzu T."/>
            <person name="Yoshinaga Y."/>
            <person name="Martin F.M."/>
            <person name="Grigoriev I.V."/>
            <person name="Hibbett D.S."/>
        </authorList>
    </citation>
    <scope>NUCLEOTIDE SEQUENCE [LARGE SCALE GENOMIC DNA]</scope>
    <source>
        <strain evidence="4 5">HHB14362 ss-1</strain>
    </source>
</reference>
<dbReference type="AlphaFoldDB" id="A0A165VCX5"/>
<evidence type="ECO:0000313" key="4">
    <source>
        <dbReference type="EMBL" id="KZT29496.1"/>
    </source>
</evidence>
<dbReference type="InterPro" id="IPR029069">
    <property type="entry name" value="HotDog_dom_sf"/>
</dbReference>